<evidence type="ECO:0000259" key="2">
    <source>
        <dbReference type="PROSITE" id="PS50011"/>
    </source>
</evidence>
<feature type="domain" description="Protein kinase" evidence="2">
    <location>
        <begin position="32"/>
        <end position="311"/>
    </location>
</feature>
<dbReference type="GO" id="GO:0005524">
    <property type="term" value="F:ATP binding"/>
    <property type="evidence" value="ECO:0007669"/>
    <property type="project" value="InterPro"/>
</dbReference>
<protein>
    <recommendedName>
        <fullName evidence="2">Protein kinase domain-containing protein</fullName>
    </recommendedName>
</protein>
<dbReference type="PROSITE" id="PS00108">
    <property type="entry name" value="PROTEIN_KINASE_ST"/>
    <property type="match status" value="2"/>
</dbReference>
<name>A0A7J6I1R9_CANSA</name>
<dbReference type="InterPro" id="IPR011009">
    <property type="entry name" value="Kinase-like_dom_sf"/>
</dbReference>
<dbReference type="Proteomes" id="UP000583929">
    <property type="component" value="Unassembled WGS sequence"/>
</dbReference>
<proteinExistence type="predicted"/>
<evidence type="ECO:0000313" key="4">
    <source>
        <dbReference type="Proteomes" id="UP000583929"/>
    </source>
</evidence>
<dbReference type="GO" id="GO:0007165">
    <property type="term" value="P:signal transduction"/>
    <property type="evidence" value="ECO:0007669"/>
    <property type="project" value="TreeGrafter"/>
</dbReference>
<feature type="region of interest" description="Disordered" evidence="1">
    <location>
        <begin position="1"/>
        <end position="20"/>
    </location>
</feature>
<sequence>MIMKKRGREEKEKNSLGKKQRSIYRRDEEWGWMRGKLLGVGGYGSVSEAIIPGEARSRPPQFKDFPSLLAVKSAHPGSSYADLIMEKVVYTSLGSSPHILKFYGHDHTFSEEHDGNYGGIIYNLFLENALGGSLSGLIERTKVGLLESQARVHTRSILKGLELIHHKGFVHCDIKPSNILMVHCDDDNPHGVDGLVAKIADFGLSKRSNDDFEKRVRGTSLYLSPESVCEETQDQASDIWALRCVVLEMLTGSTPWDVNLGQEELFSKISTETPSLPSYLTSTAQDFLLECFTRDPNQRPSAQMLLNHSGREEKEKNSLGKKQRSIYRRDEEWGWMRGKLLGVGGYGSVSEAIIPGEARSRPPQFKDFPSLLAVKSAHPGSSYADLIMEKVVYTSLGFSPHILKFYGHDHTFSEEHDGNYGGIIYNLFLENALGGSLSGLIERAKVGLLESQARVHTRSILKGLELIHHKGFVHCDIKPSNILMVHCDDDNPHGVDGLVAKIADFGLSKRSNDDFEKRVRGTSLYLSPESVCEETQDQASDIWALGCVVLEMLTGSTPWDVNLGQEELFSKISTETPSLPSYLTSTAQDFLLECFTRDPNQRPSAQMLLNHSFAMKWEEDSEEEDPEEEDSEEEDPKEDPKDDLYYTL</sequence>
<comment type="caution">
    <text evidence="3">The sequence shown here is derived from an EMBL/GenBank/DDBJ whole genome shotgun (WGS) entry which is preliminary data.</text>
</comment>
<reference evidence="3 4" key="1">
    <citation type="journal article" date="2020" name="bioRxiv">
        <title>Sequence and annotation of 42 cannabis genomes reveals extensive copy number variation in cannabinoid synthesis and pathogen resistance genes.</title>
        <authorList>
            <person name="Mckernan K.J."/>
            <person name="Helbert Y."/>
            <person name="Kane L.T."/>
            <person name="Ebling H."/>
            <person name="Zhang L."/>
            <person name="Liu B."/>
            <person name="Eaton Z."/>
            <person name="Mclaughlin S."/>
            <person name="Kingan S."/>
            <person name="Baybayan P."/>
            <person name="Concepcion G."/>
            <person name="Jordan M."/>
            <person name="Riva A."/>
            <person name="Barbazuk W."/>
            <person name="Harkins T."/>
        </authorList>
    </citation>
    <scope>NUCLEOTIDE SEQUENCE [LARGE SCALE GENOMIC DNA]</scope>
    <source>
        <strain evidence="4">cv. Jamaican Lion 4</strain>
        <tissue evidence="3">Leaf</tissue>
    </source>
</reference>
<accession>A0A7J6I1R9</accession>
<organism evidence="3 4">
    <name type="scientific">Cannabis sativa</name>
    <name type="common">Hemp</name>
    <name type="synonym">Marijuana</name>
    <dbReference type="NCBI Taxonomy" id="3483"/>
    <lineage>
        <taxon>Eukaryota</taxon>
        <taxon>Viridiplantae</taxon>
        <taxon>Streptophyta</taxon>
        <taxon>Embryophyta</taxon>
        <taxon>Tracheophyta</taxon>
        <taxon>Spermatophyta</taxon>
        <taxon>Magnoliopsida</taxon>
        <taxon>eudicotyledons</taxon>
        <taxon>Gunneridae</taxon>
        <taxon>Pentapetalae</taxon>
        <taxon>rosids</taxon>
        <taxon>fabids</taxon>
        <taxon>Rosales</taxon>
        <taxon>Cannabaceae</taxon>
        <taxon>Cannabis</taxon>
    </lineage>
</organism>
<dbReference type="PANTHER" id="PTHR48011:SF56">
    <property type="entry name" value="PROTEIN KINASE DOMAIN-CONTAINING PROTEIN"/>
    <property type="match status" value="1"/>
</dbReference>
<feature type="region of interest" description="Disordered" evidence="1">
    <location>
        <begin position="609"/>
        <end position="648"/>
    </location>
</feature>
<dbReference type="Pfam" id="PF00069">
    <property type="entry name" value="Pkinase"/>
    <property type="match status" value="2"/>
</dbReference>
<dbReference type="PROSITE" id="PS50011">
    <property type="entry name" value="PROTEIN_KINASE_DOM"/>
    <property type="match status" value="2"/>
</dbReference>
<dbReference type="InterPro" id="IPR052751">
    <property type="entry name" value="Plant_MAPKKK"/>
</dbReference>
<dbReference type="GO" id="GO:0004672">
    <property type="term" value="F:protein kinase activity"/>
    <property type="evidence" value="ECO:0007669"/>
    <property type="project" value="InterPro"/>
</dbReference>
<feature type="domain" description="Protein kinase" evidence="2">
    <location>
        <begin position="335"/>
        <end position="614"/>
    </location>
</feature>
<dbReference type="Gene3D" id="1.10.510.10">
    <property type="entry name" value="Transferase(Phosphotransferase) domain 1"/>
    <property type="match status" value="2"/>
</dbReference>
<keyword evidence="4" id="KW-1185">Reference proteome</keyword>
<dbReference type="InterPro" id="IPR000719">
    <property type="entry name" value="Prot_kinase_dom"/>
</dbReference>
<dbReference type="SMART" id="SM00220">
    <property type="entry name" value="S_TKc"/>
    <property type="match status" value="2"/>
</dbReference>
<dbReference type="PANTHER" id="PTHR48011">
    <property type="entry name" value="CCR4-NOT TRANSCRIPTIONAL COMPLEX SUBUNIT CAF120-RELATED"/>
    <property type="match status" value="1"/>
</dbReference>
<dbReference type="InterPro" id="IPR008271">
    <property type="entry name" value="Ser/Thr_kinase_AS"/>
</dbReference>
<evidence type="ECO:0000313" key="3">
    <source>
        <dbReference type="EMBL" id="KAF4401517.1"/>
    </source>
</evidence>
<feature type="compositionally biased region" description="Acidic residues" evidence="1">
    <location>
        <begin position="619"/>
        <end position="637"/>
    </location>
</feature>
<dbReference type="AlphaFoldDB" id="A0A7J6I1R9"/>
<dbReference type="EMBL" id="JAATIQ010000012">
    <property type="protein sequence ID" value="KAF4401517.1"/>
    <property type="molecule type" value="Genomic_DNA"/>
</dbReference>
<dbReference type="SUPFAM" id="SSF56112">
    <property type="entry name" value="Protein kinase-like (PK-like)"/>
    <property type="match status" value="2"/>
</dbReference>
<feature type="compositionally biased region" description="Basic and acidic residues" evidence="1">
    <location>
        <begin position="638"/>
        <end position="648"/>
    </location>
</feature>
<evidence type="ECO:0000256" key="1">
    <source>
        <dbReference type="SAM" id="MobiDB-lite"/>
    </source>
</evidence>
<gene>
    <name evidence="3" type="ORF">G4B88_001711</name>
</gene>